<keyword evidence="2" id="KW-0624">Polysaccharide degradation</keyword>
<reference evidence="8" key="1">
    <citation type="submission" date="2020-10" db="EMBL/GenBank/DDBJ databases">
        <authorList>
            <person name="Gilroy R."/>
        </authorList>
    </citation>
    <scope>NUCLEOTIDE SEQUENCE</scope>
    <source>
        <strain evidence="8">ChiSjej5B23-6657</strain>
    </source>
</reference>
<feature type="site" description="Important for catalytic activity, responsible for pKa modulation of the active site Glu and correct orientation of both the proton donor and substrate" evidence="6">
    <location>
        <position position="190"/>
    </location>
</feature>
<reference evidence="8" key="2">
    <citation type="journal article" date="2021" name="PeerJ">
        <title>Extensive microbial diversity within the chicken gut microbiome revealed by metagenomics and culture.</title>
        <authorList>
            <person name="Gilroy R."/>
            <person name="Ravi A."/>
            <person name="Getino M."/>
            <person name="Pursley I."/>
            <person name="Horton D.L."/>
            <person name="Alikhan N.F."/>
            <person name="Baker D."/>
            <person name="Gharbi K."/>
            <person name="Hall N."/>
            <person name="Watson M."/>
            <person name="Adriaenssens E.M."/>
            <person name="Foster-Nyarko E."/>
            <person name="Jarju S."/>
            <person name="Secka A."/>
            <person name="Antonio M."/>
            <person name="Oren A."/>
            <person name="Chaudhuri R.R."/>
            <person name="La Ragione R."/>
            <person name="Hildebrand F."/>
            <person name="Pallen M.J."/>
        </authorList>
    </citation>
    <scope>NUCLEOTIDE SEQUENCE</scope>
    <source>
        <strain evidence="8">ChiSjej5B23-6657</strain>
    </source>
</reference>
<evidence type="ECO:0000313" key="8">
    <source>
        <dbReference type="EMBL" id="HIR70630.1"/>
    </source>
</evidence>
<evidence type="ECO:0000256" key="4">
    <source>
        <dbReference type="ARBA" id="ARBA00023277"/>
    </source>
</evidence>
<proteinExistence type="inferred from homology"/>
<keyword evidence="4" id="KW-0119">Carbohydrate metabolism</keyword>
<dbReference type="InterPro" id="IPR052176">
    <property type="entry name" value="Glycosyl_Hydrlase_43_Enz"/>
</dbReference>
<dbReference type="Proteomes" id="UP000823912">
    <property type="component" value="Unassembled WGS sequence"/>
</dbReference>
<dbReference type="Pfam" id="PF04616">
    <property type="entry name" value="Glyco_hydro_43"/>
    <property type="match status" value="1"/>
</dbReference>
<keyword evidence="5 7" id="KW-0326">Glycosidase</keyword>
<evidence type="ECO:0000256" key="3">
    <source>
        <dbReference type="ARBA" id="ARBA00022801"/>
    </source>
</evidence>
<dbReference type="SUPFAM" id="SSF75005">
    <property type="entry name" value="Arabinanase/levansucrase/invertase"/>
    <property type="match status" value="2"/>
</dbReference>
<evidence type="ECO:0000256" key="5">
    <source>
        <dbReference type="ARBA" id="ARBA00023295"/>
    </source>
</evidence>
<sequence>MRTYDNNRNPILPPDIHIPDGEPHVMSDGKLYVYGSYDADMENYCSGEYHVVSTPDGKHWTVHDTSFSAEDVPWILDPSAKRYGTAADWTHPTPFMMQMIQDMIKDMSPEQLEKMARQQVQGDATENEEGSWREGANQKRPLLFAPDCIEKDGNYYLYFCTESGMEGVAVSDRPEGPFRDPVRLPCGGIDPAVFIDDDGQAYYYWDQFFSSGVPLNEDMVSFDTEKVVKNLVTEEQHYFHEGSSMRKIGDTYYYIFADVERGKPTALGYATSDSPLGPFTYRGIIIDNADCDPDSWNNHGSIACFNGQWIVCYHRSSRNSRMNRRLCMEKIRILEDGTIPEVKMTSQGLGDPFGPGERIEGYRVCGLRGNAFVGGPEGEAERIVGICPGDEMMFRYLQGEPVYTELELESGGSGQLEVWLDDCLAAEISVCGEGKATVPLDLTGLERKDTGYEIRLVCRRAEKLEISGMRFLA</sequence>
<dbReference type="Gene3D" id="2.115.10.20">
    <property type="entry name" value="Glycosyl hydrolase domain, family 43"/>
    <property type="match status" value="2"/>
</dbReference>
<dbReference type="InterPro" id="IPR023296">
    <property type="entry name" value="Glyco_hydro_beta-prop_sf"/>
</dbReference>
<name>A0A9D1E913_9FIRM</name>
<keyword evidence="2" id="KW-0858">Xylan degradation</keyword>
<comment type="caution">
    <text evidence="8">The sequence shown here is derived from an EMBL/GenBank/DDBJ whole genome shotgun (WGS) entry which is preliminary data.</text>
</comment>
<dbReference type="CDD" id="cd18620">
    <property type="entry name" value="GH43_XylA-like"/>
    <property type="match status" value="1"/>
</dbReference>
<evidence type="ECO:0000256" key="6">
    <source>
        <dbReference type="PIRSR" id="PIRSR606710-2"/>
    </source>
</evidence>
<protein>
    <submittedName>
        <fullName evidence="8">Family 43 glycosylhydrolase</fullName>
    </submittedName>
</protein>
<dbReference type="PANTHER" id="PTHR43772:SF2">
    <property type="entry name" value="PUTATIVE (AFU_ORTHOLOGUE AFUA_2G04480)-RELATED"/>
    <property type="match status" value="1"/>
</dbReference>
<gene>
    <name evidence="8" type="ORF">IAA55_05050</name>
</gene>
<dbReference type="EMBL" id="DVHM01000082">
    <property type="protein sequence ID" value="HIR70630.1"/>
    <property type="molecule type" value="Genomic_DNA"/>
</dbReference>
<dbReference type="AlphaFoldDB" id="A0A9D1E913"/>
<comment type="similarity">
    <text evidence="1 7">Belongs to the glycosyl hydrolase 43 family.</text>
</comment>
<evidence type="ECO:0000256" key="7">
    <source>
        <dbReference type="RuleBase" id="RU361187"/>
    </source>
</evidence>
<evidence type="ECO:0000256" key="2">
    <source>
        <dbReference type="ARBA" id="ARBA00022651"/>
    </source>
</evidence>
<evidence type="ECO:0000313" key="9">
    <source>
        <dbReference type="Proteomes" id="UP000823912"/>
    </source>
</evidence>
<organism evidence="8 9">
    <name type="scientific">Candidatus Pullilachnospira gallistercoris</name>
    <dbReference type="NCBI Taxonomy" id="2840911"/>
    <lineage>
        <taxon>Bacteria</taxon>
        <taxon>Bacillati</taxon>
        <taxon>Bacillota</taxon>
        <taxon>Clostridia</taxon>
        <taxon>Lachnospirales</taxon>
        <taxon>Lachnospiraceae</taxon>
        <taxon>Lachnospiraceae incertae sedis</taxon>
        <taxon>Candidatus Pullilachnospira</taxon>
    </lineage>
</organism>
<dbReference type="InterPro" id="IPR006710">
    <property type="entry name" value="Glyco_hydro_43"/>
</dbReference>
<accession>A0A9D1E913</accession>
<dbReference type="GO" id="GO:0004553">
    <property type="term" value="F:hydrolase activity, hydrolyzing O-glycosyl compounds"/>
    <property type="evidence" value="ECO:0007669"/>
    <property type="project" value="InterPro"/>
</dbReference>
<dbReference type="GO" id="GO:0045493">
    <property type="term" value="P:xylan catabolic process"/>
    <property type="evidence" value="ECO:0007669"/>
    <property type="project" value="UniProtKB-KW"/>
</dbReference>
<evidence type="ECO:0000256" key="1">
    <source>
        <dbReference type="ARBA" id="ARBA00009865"/>
    </source>
</evidence>
<dbReference type="PANTHER" id="PTHR43772">
    <property type="entry name" value="ENDO-1,4-BETA-XYLANASE"/>
    <property type="match status" value="1"/>
</dbReference>
<keyword evidence="3 7" id="KW-0378">Hydrolase</keyword>